<sequence>MGYKTLCFGLTCILFAYYIYTPIPKNIEEPWKVRIIDAAIKITSLMATLLEKIGLKRFDELFSIIMKLDYTQPISDENITVMDITFSDIPVRMYLPKRKRENLRPAVIFVHGGAFVLGSCKMTALDLLNRQTAKNLGAVVVGVDYRLGHQYQFPVAHEDVVSVLKFFLQDKILAKYGVDPTRVCISGDSAGGLIAATVAQLIQNDPEFKNKLKAQALIYPGLQVIDTSIPSQRENEHGPLLSKKLALELACLYLTQDKTLPQAMMKNQHMPHGSRHLFKLVNWSTLLPEEYKRNHVYTEPILGRLNPSYSALLDSRLSPLAVNDSQLQNLPLTYILTCQHDILRDDGLMYVSRLQNVGVKVSHDHMEDGIHGALSFMASPVYLQLGIRIKDMYINWLEENL</sequence>
<dbReference type="Pfam" id="PF07859">
    <property type="entry name" value="Abhydrolase_3"/>
    <property type="match status" value="2"/>
</dbReference>
<dbReference type="GeneTree" id="ENSGT00940000161405"/>
<evidence type="ECO:0000256" key="5">
    <source>
        <dbReference type="PROSITE-ProRule" id="PRU10038"/>
    </source>
</evidence>
<dbReference type="InterPro" id="IPR013094">
    <property type="entry name" value="AB_hydrolase_3"/>
</dbReference>
<evidence type="ECO:0000313" key="8">
    <source>
        <dbReference type="Proteomes" id="UP000694544"/>
    </source>
</evidence>
<evidence type="ECO:0000313" key="7">
    <source>
        <dbReference type="Ensembl" id="ENSMMSP00000021568.1"/>
    </source>
</evidence>
<feature type="active site" evidence="4">
    <location>
        <position position="341"/>
    </location>
</feature>
<dbReference type="Gene3D" id="3.40.50.1820">
    <property type="entry name" value="alpha/beta hydrolase"/>
    <property type="match status" value="1"/>
</dbReference>
<dbReference type="GO" id="GO:0052689">
    <property type="term" value="F:carboxylic ester hydrolase activity"/>
    <property type="evidence" value="ECO:0007669"/>
    <property type="project" value="InterPro"/>
</dbReference>
<organism evidence="7 8">
    <name type="scientific">Moschus moschiferus</name>
    <name type="common">Siberian musk deer</name>
    <name type="synonym">Moschus sibiricus</name>
    <dbReference type="NCBI Taxonomy" id="68415"/>
    <lineage>
        <taxon>Eukaryota</taxon>
        <taxon>Metazoa</taxon>
        <taxon>Chordata</taxon>
        <taxon>Craniata</taxon>
        <taxon>Vertebrata</taxon>
        <taxon>Euteleostomi</taxon>
        <taxon>Mammalia</taxon>
        <taxon>Eutheria</taxon>
        <taxon>Laurasiatheria</taxon>
        <taxon>Artiodactyla</taxon>
        <taxon>Ruminantia</taxon>
        <taxon>Pecora</taxon>
        <taxon>Moschidae</taxon>
        <taxon>Moschus</taxon>
    </lineage>
</organism>
<name>A0A8C6DWM8_MOSMO</name>
<dbReference type="Ensembl" id="ENSMMST00000023834.1">
    <property type="protein sequence ID" value="ENSMMSP00000021568.1"/>
    <property type="gene ID" value="ENSMMSG00000016156.1"/>
</dbReference>
<feature type="active site" evidence="4">
    <location>
        <position position="371"/>
    </location>
</feature>
<dbReference type="SUPFAM" id="SSF53474">
    <property type="entry name" value="alpha/beta-Hydrolases"/>
    <property type="match status" value="1"/>
</dbReference>
<reference evidence="7" key="1">
    <citation type="submission" date="2025-08" db="UniProtKB">
        <authorList>
            <consortium name="Ensembl"/>
        </authorList>
    </citation>
    <scope>IDENTIFICATION</scope>
</reference>
<feature type="domain" description="Alpha/beta hydrolase fold-3" evidence="6">
    <location>
        <begin position="312"/>
        <end position="373"/>
    </location>
</feature>
<keyword evidence="2" id="KW-0378">Hydrolase</keyword>
<dbReference type="GO" id="GO:0016020">
    <property type="term" value="C:membrane"/>
    <property type="evidence" value="ECO:0007669"/>
    <property type="project" value="InterPro"/>
</dbReference>
<feature type="domain" description="Alpha/beta hydrolase fold-3" evidence="6">
    <location>
        <begin position="107"/>
        <end position="259"/>
    </location>
</feature>
<reference evidence="7" key="2">
    <citation type="submission" date="2025-09" db="UniProtKB">
        <authorList>
            <consortium name="Ensembl"/>
        </authorList>
    </citation>
    <scope>IDENTIFICATION</scope>
</reference>
<accession>A0A8C6DWM8</accession>
<dbReference type="InterPro" id="IPR033140">
    <property type="entry name" value="Lipase_GDXG_put_SER_AS"/>
</dbReference>
<dbReference type="InterPro" id="IPR029058">
    <property type="entry name" value="AB_hydrolase_fold"/>
</dbReference>
<dbReference type="PANTHER" id="PTHR48081">
    <property type="entry name" value="AB HYDROLASE SUPERFAMILY PROTEIN C4A8.06C"/>
    <property type="match status" value="1"/>
</dbReference>
<dbReference type="AlphaFoldDB" id="A0A8C6DWM8"/>
<dbReference type="Proteomes" id="UP000694544">
    <property type="component" value="Unplaced"/>
</dbReference>
<evidence type="ECO:0000256" key="1">
    <source>
        <dbReference type="ARBA" id="ARBA00010515"/>
    </source>
</evidence>
<evidence type="ECO:0000256" key="4">
    <source>
        <dbReference type="PIRSR" id="PIRSR037251-1"/>
    </source>
</evidence>
<feature type="active site" evidence="4 5">
    <location>
        <position position="189"/>
    </location>
</feature>
<comment type="similarity">
    <text evidence="1">Belongs to the 'GDXG' lipolytic enzyme family.</text>
</comment>
<dbReference type="PIRSF" id="PIRSF037251">
    <property type="entry name" value="Arylacetamide_deacetylase"/>
    <property type="match status" value="1"/>
</dbReference>
<protein>
    <recommendedName>
        <fullName evidence="6">Alpha/beta hydrolase fold-3 domain-containing protein</fullName>
    </recommendedName>
</protein>
<dbReference type="PROSITE" id="PS01174">
    <property type="entry name" value="LIPASE_GDXG_SER"/>
    <property type="match status" value="1"/>
</dbReference>
<dbReference type="PANTHER" id="PTHR48081:SF28">
    <property type="entry name" value="ALPHA_BETA HYDROLASE FOLD-3 DOMAIN-CONTAINING PROTEIN"/>
    <property type="match status" value="1"/>
</dbReference>
<dbReference type="InterPro" id="IPR050300">
    <property type="entry name" value="GDXG_lipolytic_enzyme"/>
</dbReference>
<keyword evidence="3" id="KW-1015">Disulfide bond</keyword>
<proteinExistence type="inferred from homology"/>
<evidence type="ECO:0000256" key="2">
    <source>
        <dbReference type="ARBA" id="ARBA00022801"/>
    </source>
</evidence>
<evidence type="ECO:0000259" key="6">
    <source>
        <dbReference type="Pfam" id="PF07859"/>
    </source>
</evidence>
<keyword evidence="8" id="KW-1185">Reference proteome</keyword>
<evidence type="ECO:0000256" key="3">
    <source>
        <dbReference type="ARBA" id="ARBA00023157"/>
    </source>
</evidence>
<dbReference type="InterPro" id="IPR017157">
    <property type="entry name" value="Arylacetamide_deacetylase"/>
</dbReference>